<feature type="chain" id="PRO_5029479188" description="Aspergillus nuclease S1" evidence="11">
    <location>
        <begin position="25"/>
        <end position="300"/>
    </location>
</feature>
<evidence type="ECO:0000256" key="10">
    <source>
        <dbReference type="ARBA" id="ARBA00023180"/>
    </source>
</evidence>
<dbReference type="Proteomes" id="UP001189122">
    <property type="component" value="Unassembled WGS sequence"/>
</dbReference>
<dbReference type="GO" id="GO:0006308">
    <property type="term" value="P:DNA catabolic process"/>
    <property type="evidence" value="ECO:0007669"/>
    <property type="project" value="InterPro"/>
</dbReference>
<evidence type="ECO:0000256" key="2">
    <source>
        <dbReference type="ARBA" id="ARBA00009547"/>
    </source>
</evidence>
<dbReference type="Gene3D" id="1.10.575.10">
    <property type="entry name" value="P1 Nuclease"/>
    <property type="match status" value="1"/>
</dbReference>
<dbReference type="GO" id="GO:0004521">
    <property type="term" value="F:RNA endonuclease activity"/>
    <property type="evidence" value="ECO:0007669"/>
    <property type="project" value="UniProtKB-ARBA"/>
</dbReference>
<proteinExistence type="inferred from homology"/>
<dbReference type="CDD" id="cd11010">
    <property type="entry name" value="S1-P1_nuclease"/>
    <property type="match status" value="1"/>
</dbReference>
<evidence type="ECO:0000256" key="8">
    <source>
        <dbReference type="ARBA" id="ARBA00022801"/>
    </source>
</evidence>
<evidence type="ECO:0000313" key="13">
    <source>
        <dbReference type="Proteomes" id="UP001189122"/>
    </source>
</evidence>
<dbReference type="EC" id="3.1.30.1" evidence="3"/>
<dbReference type="GO" id="GO:0046872">
    <property type="term" value="F:metal ion binding"/>
    <property type="evidence" value="ECO:0007669"/>
    <property type="project" value="UniProtKB-KW"/>
</dbReference>
<evidence type="ECO:0000256" key="11">
    <source>
        <dbReference type="SAM" id="SignalP"/>
    </source>
</evidence>
<dbReference type="AlphaFoldDB" id="A0A7I8ILN2"/>
<comment type="catalytic activity">
    <reaction evidence="1">
        <text>Endonucleolytic cleavage to 5'-phosphomononucleotide and 5'-phosphooligonucleotide end-products.</text>
        <dbReference type="EC" id="3.1.30.1"/>
    </reaction>
</comment>
<evidence type="ECO:0000256" key="3">
    <source>
        <dbReference type="ARBA" id="ARBA00012562"/>
    </source>
</evidence>
<dbReference type="PANTHER" id="PTHR33146:SF14">
    <property type="entry name" value="ENDONUCLEASE 1"/>
    <property type="match status" value="1"/>
</dbReference>
<keyword evidence="7" id="KW-0255">Endonuclease</keyword>
<feature type="signal peptide" evidence="11">
    <location>
        <begin position="1"/>
        <end position="24"/>
    </location>
</feature>
<name>A0A7I8ILN2_SPIIN</name>
<dbReference type="FunFam" id="1.10.575.10:FF:000002">
    <property type="entry name" value="Endonuclease 2"/>
    <property type="match status" value="1"/>
</dbReference>
<protein>
    <recommendedName>
        <fullName evidence="3">Aspergillus nuclease S1</fullName>
        <ecNumber evidence="3">3.1.30.1</ecNumber>
    </recommendedName>
</protein>
<dbReference type="EMBL" id="CACRZD030000004">
    <property type="protein sequence ID" value="CAA6658428.1"/>
    <property type="molecule type" value="Genomic_DNA"/>
</dbReference>
<comment type="similarity">
    <text evidence="2">Belongs to the nuclease type I family.</text>
</comment>
<dbReference type="SUPFAM" id="SSF48537">
    <property type="entry name" value="Phospholipase C/P1 nuclease"/>
    <property type="match status" value="1"/>
</dbReference>
<evidence type="ECO:0000256" key="6">
    <source>
        <dbReference type="ARBA" id="ARBA00022729"/>
    </source>
</evidence>
<evidence type="ECO:0000256" key="1">
    <source>
        <dbReference type="ARBA" id="ARBA00000245"/>
    </source>
</evidence>
<evidence type="ECO:0000313" key="12">
    <source>
        <dbReference type="EMBL" id="CAA2618707.1"/>
    </source>
</evidence>
<gene>
    <name evidence="12" type="ORF">SI7747_04004874</name>
</gene>
<dbReference type="InterPro" id="IPR003154">
    <property type="entry name" value="S1/P1nuclease"/>
</dbReference>
<evidence type="ECO:0000256" key="7">
    <source>
        <dbReference type="ARBA" id="ARBA00022759"/>
    </source>
</evidence>
<dbReference type="Pfam" id="PF02265">
    <property type="entry name" value="S1-P1_nuclease"/>
    <property type="match status" value="1"/>
</dbReference>
<dbReference type="GO" id="GO:0003676">
    <property type="term" value="F:nucleic acid binding"/>
    <property type="evidence" value="ECO:0007669"/>
    <property type="project" value="InterPro"/>
</dbReference>
<dbReference type="EMBL" id="LR743591">
    <property type="protein sequence ID" value="CAA2618707.1"/>
    <property type="molecule type" value="Genomic_DNA"/>
</dbReference>
<evidence type="ECO:0000256" key="4">
    <source>
        <dbReference type="ARBA" id="ARBA00022722"/>
    </source>
</evidence>
<evidence type="ECO:0000256" key="5">
    <source>
        <dbReference type="ARBA" id="ARBA00022723"/>
    </source>
</evidence>
<evidence type="ECO:0000256" key="9">
    <source>
        <dbReference type="ARBA" id="ARBA00023157"/>
    </source>
</evidence>
<dbReference type="PANTHER" id="PTHR33146">
    <property type="entry name" value="ENDONUCLEASE 4"/>
    <property type="match status" value="1"/>
</dbReference>
<keyword evidence="8" id="KW-0378">Hydrolase</keyword>
<keyword evidence="13" id="KW-1185">Reference proteome</keyword>
<reference evidence="12 13" key="1">
    <citation type="submission" date="2019-12" db="EMBL/GenBank/DDBJ databases">
        <authorList>
            <person name="Scholz U."/>
            <person name="Mascher M."/>
            <person name="Fiebig A."/>
        </authorList>
    </citation>
    <scope>NUCLEOTIDE SEQUENCE</scope>
</reference>
<dbReference type="InterPro" id="IPR008947">
    <property type="entry name" value="PLipase_C/P1_nuclease_dom_sf"/>
</dbReference>
<keyword evidence="6 11" id="KW-0732">Signal</keyword>
<keyword evidence="9" id="KW-1015">Disulfide bond</keyword>
<keyword evidence="10" id="KW-0325">Glycoprotein</keyword>
<accession>A0A7I8ILN2</accession>
<keyword evidence="5" id="KW-0479">Metal-binding</keyword>
<sequence>MVSPPPALLVFFLILAASAPGGRAWSKEGHVLTCRIAQALLEPEAADAVRNLLPDYASGDLSALCVWPDQVRHWYSFRWTSSLHFIDTPDEACNFDYSRDCRDEKGEPDRCVAGAIYNFTSQLLHYNHGTADRRYNLTEALLFLSHFMGDIHQPMHVGFRGDKGGNTIQLLWFNRKSNLHHVWDRDIILTALADLYGKDMDAFQADIQKNFTTGIWSEDLSSWGDCDDLFSCPKKYGSESIRLACKWGYGGAVGGEALGEDYFRTRMPVVATRIGQGGVRLAMVLNRVFGDNKQDIPPPA</sequence>
<organism evidence="12">
    <name type="scientific">Spirodela intermedia</name>
    <name type="common">Intermediate duckweed</name>
    <dbReference type="NCBI Taxonomy" id="51605"/>
    <lineage>
        <taxon>Eukaryota</taxon>
        <taxon>Viridiplantae</taxon>
        <taxon>Streptophyta</taxon>
        <taxon>Embryophyta</taxon>
        <taxon>Tracheophyta</taxon>
        <taxon>Spermatophyta</taxon>
        <taxon>Magnoliopsida</taxon>
        <taxon>Liliopsida</taxon>
        <taxon>Araceae</taxon>
        <taxon>Lemnoideae</taxon>
        <taxon>Spirodela</taxon>
    </lineage>
</organism>
<dbReference type="GO" id="GO:0000014">
    <property type="term" value="F:single-stranded DNA endodeoxyribonuclease activity"/>
    <property type="evidence" value="ECO:0007669"/>
    <property type="project" value="UniProtKB-ARBA"/>
</dbReference>
<keyword evidence="4" id="KW-0540">Nuclease</keyword>